<dbReference type="EMBL" id="JBHILJ010000011">
    <property type="protein sequence ID" value="MFB5738171.1"/>
    <property type="molecule type" value="Genomic_DNA"/>
</dbReference>
<dbReference type="Proteomes" id="UP001580391">
    <property type="component" value="Unassembled WGS sequence"/>
</dbReference>
<keyword evidence="2" id="KW-1185">Reference proteome</keyword>
<name>A0ABV5BSB0_9LEPT</name>
<evidence type="ECO:0000313" key="2">
    <source>
        <dbReference type="Proteomes" id="UP001580391"/>
    </source>
</evidence>
<sequence>MERSSRLILLFSCKSRITANLVWSFLVLGFIPDILKKEKKSFNPKKAVFTKASFYWIVTEKPDLKSSRHRSDKSKEYNSPMTTSLLIQKPGVLRPKFYVEVFDSESVFFATAQSVGKKFLRFFVDSKISKASGDAITGAVYGFRLKNFFPFSGIVKFRKEIPSRFSPTLCELELELEEELPG</sequence>
<gene>
    <name evidence="1" type="ORF">ACE5IX_16750</name>
</gene>
<reference evidence="1 2" key="1">
    <citation type="submission" date="2024-09" db="EMBL/GenBank/DDBJ databases">
        <title>Taxonomic and Genotyping Characterization of Leptospira Strains isolated from Multiple Sources in Colombia highlights the importance of intermediate species.</title>
        <authorList>
            <person name="Torres Higuera L."/>
            <person name="Rojas Tapias D."/>
            <person name="Jimenez Velasquez S."/>
            <person name="Renjifo Ibanez C."/>
        </authorList>
    </citation>
    <scope>NUCLEOTIDE SEQUENCE [LARGE SCALE GENOMIC DNA]</scope>
    <source>
        <strain evidence="1 2">Lep080</strain>
    </source>
</reference>
<protein>
    <submittedName>
        <fullName evidence="1">Uncharacterized protein</fullName>
    </submittedName>
</protein>
<organism evidence="1 2">
    <name type="scientific">Leptospira wolffii</name>
    <dbReference type="NCBI Taxonomy" id="409998"/>
    <lineage>
        <taxon>Bacteria</taxon>
        <taxon>Pseudomonadati</taxon>
        <taxon>Spirochaetota</taxon>
        <taxon>Spirochaetia</taxon>
        <taxon>Leptospirales</taxon>
        <taxon>Leptospiraceae</taxon>
        <taxon>Leptospira</taxon>
    </lineage>
</organism>
<accession>A0ABV5BSB0</accession>
<comment type="caution">
    <text evidence="1">The sequence shown here is derived from an EMBL/GenBank/DDBJ whole genome shotgun (WGS) entry which is preliminary data.</text>
</comment>
<dbReference type="RefSeq" id="WP_375517590.1">
    <property type="nucleotide sequence ID" value="NZ_JBHILI010000013.1"/>
</dbReference>
<evidence type="ECO:0000313" key="1">
    <source>
        <dbReference type="EMBL" id="MFB5738171.1"/>
    </source>
</evidence>
<proteinExistence type="predicted"/>